<name>A0A976N064_9CAUD</name>
<dbReference type="Gene3D" id="1.10.8.600">
    <property type="entry name" value="Phage phi29 replication organiser protein p16.7-like"/>
    <property type="match status" value="1"/>
</dbReference>
<dbReference type="GO" id="GO:0039693">
    <property type="term" value="P:viral DNA genome replication"/>
    <property type="evidence" value="ECO:0007669"/>
    <property type="project" value="InterPro"/>
</dbReference>
<evidence type="ECO:0000256" key="1">
    <source>
        <dbReference type="SAM" id="Coils"/>
    </source>
</evidence>
<reference evidence="2" key="1">
    <citation type="submission" date="2022-03" db="EMBL/GenBank/DDBJ databases">
        <authorList>
            <person name="Subramanyam B."/>
            <person name="Soundarya J."/>
            <person name="Selvaraj A."/>
            <person name="Tamilzhalagan S."/>
            <person name="Soliyappan S."/>
            <person name="Selvakumar V."/>
            <person name="Ranganathan U.K."/>
        </authorList>
    </citation>
    <scope>NUCLEOTIDE SEQUENCE</scope>
</reference>
<keyword evidence="1" id="KW-0175">Coiled coil</keyword>
<proteinExistence type="predicted"/>
<dbReference type="EMBL" id="ON042750">
    <property type="protein sequence ID" value="UOX39793.1"/>
    <property type="molecule type" value="Genomic_DNA"/>
</dbReference>
<accession>A0A976N064</accession>
<keyword evidence="3" id="KW-1185">Reference proteome</keyword>
<dbReference type="Proteomes" id="UP001063213">
    <property type="component" value="Segment"/>
</dbReference>
<dbReference type="Pfam" id="PF06720">
    <property type="entry name" value="Phi-29_GP16_7"/>
    <property type="match status" value="1"/>
</dbReference>
<feature type="coiled-coil region" evidence="1">
    <location>
        <begin position="25"/>
        <end position="59"/>
    </location>
</feature>
<evidence type="ECO:0000313" key="3">
    <source>
        <dbReference type="Proteomes" id="UP001063213"/>
    </source>
</evidence>
<protein>
    <submittedName>
        <fullName evidence="2">DNA replication protein</fullName>
    </submittedName>
</protein>
<sequence length="130" mass="15513">METILIVGLLFVVTVFYFSGRNKINKMEKLEYDREIERLQQLIRQKQQTLAEINEQIDNRSIVNNIQLSRVESAVLDLYDESNIRIPVDIIEDLHHKKLSTEKEVMDYVENQRNFWKLENTKKLYKGALK</sequence>
<dbReference type="SUPFAM" id="SSF140713">
    <property type="entry name" value="Phage replication organizer domain"/>
    <property type="match status" value="1"/>
</dbReference>
<organism evidence="2 3">
    <name type="scientific">Bacillus phage Chedec 11</name>
    <dbReference type="NCBI Taxonomy" id="2932672"/>
    <lineage>
        <taxon>Viruses</taxon>
        <taxon>Duplodnaviria</taxon>
        <taxon>Heunggongvirae</taxon>
        <taxon>Uroviricota</taxon>
        <taxon>Caudoviricetes</taxon>
        <taxon>Salasmaviridae</taxon>
        <taxon>Picovirinae</taxon>
        <taxon>Bahkauvirus</taxon>
        <taxon>Bahkauvirus chedec</taxon>
    </lineage>
</organism>
<dbReference type="InterPro" id="IPR037211">
    <property type="entry name" value="Phage_DNA_replic_GP16.7_sf"/>
</dbReference>
<dbReference type="InterPro" id="IPR009595">
    <property type="entry name" value="Phage_DNA_replic_GP16.7"/>
</dbReference>
<evidence type="ECO:0000313" key="2">
    <source>
        <dbReference type="EMBL" id="UOX39793.1"/>
    </source>
</evidence>